<dbReference type="STRING" id="1045774.SAMN05421872_11889"/>
<proteinExistence type="predicted"/>
<name>A0A1G7BNS8_9ACTN</name>
<gene>
    <name evidence="1" type="ORF">SAMN05421872_11889</name>
</gene>
<dbReference type="EMBL" id="FMZM01000018">
    <property type="protein sequence ID" value="SDE28627.1"/>
    <property type="molecule type" value="Genomic_DNA"/>
</dbReference>
<evidence type="ECO:0000313" key="2">
    <source>
        <dbReference type="Proteomes" id="UP000199034"/>
    </source>
</evidence>
<sequence>MSVDTEPSPVRRRREDSVLRHWQAVSELLEHRSDLVGVHSLADLIHDSVRWSA</sequence>
<organism evidence="1 2">
    <name type="scientific">Nocardioides lianchengensis</name>
    <dbReference type="NCBI Taxonomy" id="1045774"/>
    <lineage>
        <taxon>Bacteria</taxon>
        <taxon>Bacillati</taxon>
        <taxon>Actinomycetota</taxon>
        <taxon>Actinomycetes</taxon>
        <taxon>Propionibacteriales</taxon>
        <taxon>Nocardioidaceae</taxon>
        <taxon>Nocardioides</taxon>
    </lineage>
</organism>
<keyword evidence="2" id="KW-1185">Reference proteome</keyword>
<protein>
    <submittedName>
        <fullName evidence="1">Uncharacterized protein</fullName>
    </submittedName>
</protein>
<dbReference type="RefSeq" id="WP_170867253.1">
    <property type="nucleotide sequence ID" value="NZ_FMZM01000018.1"/>
</dbReference>
<dbReference type="Proteomes" id="UP000199034">
    <property type="component" value="Unassembled WGS sequence"/>
</dbReference>
<accession>A0A1G7BNS8</accession>
<dbReference type="AlphaFoldDB" id="A0A1G7BNS8"/>
<reference evidence="1 2" key="1">
    <citation type="submission" date="2016-10" db="EMBL/GenBank/DDBJ databases">
        <authorList>
            <person name="de Groot N.N."/>
        </authorList>
    </citation>
    <scope>NUCLEOTIDE SEQUENCE [LARGE SCALE GENOMIC DNA]</scope>
    <source>
        <strain evidence="1 2">CGMCC 4.6858</strain>
    </source>
</reference>
<evidence type="ECO:0000313" key="1">
    <source>
        <dbReference type="EMBL" id="SDE28627.1"/>
    </source>
</evidence>